<evidence type="ECO:0000256" key="1">
    <source>
        <dbReference type="ARBA" id="ARBA00022679"/>
    </source>
</evidence>
<evidence type="ECO:0000256" key="2">
    <source>
        <dbReference type="ARBA" id="ARBA00022723"/>
    </source>
</evidence>
<dbReference type="PANTHER" id="PTHR42916">
    <property type="entry name" value="2-SUCCINYL-5-ENOLPYRUVYL-6-HYDROXY-3-CYCLOHEXENE-1-CARBOXYLATE SYNTHASE"/>
    <property type="match status" value="1"/>
</dbReference>
<keyword evidence="5 6" id="KW-0464">Manganese</keyword>
<feature type="region of interest" description="Disordered" evidence="7">
    <location>
        <begin position="185"/>
        <end position="219"/>
    </location>
</feature>
<feature type="domain" description="Thiamine pyrophosphate enzyme TPP-binding" evidence="8">
    <location>
        <begin position="430"/>
        <end position="561"/>
    </location>
</feature>
<evidence type="ECO:0000259" key="10">
    <source>
        <dbReference type="Pfam" id="PF16582"/>
    </source>
</evidence>
<keyword evidence="6" id="KW-0474">Menaquinone biosynthesis</keyword>
<accession>A0AAU7AUZ6</accession>
<dbReference type="InterPro" id="IPR004433">
    <property type="entry name" value="MenaQ_synth_MenD"/>
</dbReference>
<dbReference type="SUPFAM" id="SSF52518">
    <property type="entry name" value="Thiamin diphosphate-binding fold (THDP-binding)"/>
    <property type="match status" value="2"/>
</dbReference>
<feature type="domain" description="Thiamine pyrophosphate enzyme N-terminal TPP-binding" evidence="9">
    <location>
        <begin position="12"/>
        <end position="124"/>
    </location>
</feature>
<dbReference type="RefSeq" id="WP_354702015.1">
    <property type="nucleotide sequence ID" value="NZ_CP114014.1"/>
</dbReference>
<dbReference type="KEGG" id="parq:DSM112329_02361"/>
<evidence type="ECO:0000256" key="7">
    <source>
        <dbReference type="SAM" id="MobiDB-lite"/>
    </source>
</evidence>
<dbReference type="GO" id="GO:0009234">
    <property type="term" value="P:menaquinone biosynthetic process"/>
    <property type="evidence" value="ECO:0007669"/>
    <property type="project" value="UniProtKB-UniRule"/>
</dbReference>
<dbReference type="InterPro" id="IPR011766">
    <property type="entry name" value="TPP_enzyme_TPP-bd"/>
</dbReference>
<dbReference type="GO" id="GO:0000287">
    <property type="term" value="F:magnesium ion binding"/>
    <property type="evidence" value="ECO:0007669"/>
    <property type="project" value="UniProtKB-UniRule"/>
</dbReference>
<organism evidence="11">
    <name type="scientific">Paraconexibacter sp. AEG42_29</name>
    <dbReference type="NCBI Taxonomy" id="2997339"/>
    <lineage>
        <taxon>Bacteria</taxon>
        <taxon>Bacillati</taxon>
        <taxon>Actinomycetota</taxon>
        <taxon>Thermoleophilia</taxon>
        <taxon>Solirubrobacterales</taxon>
        <taxon>Paraconexibacteraceae</taxon>
        <taxon>Paraconexibacter</taxon>
    </lineage>
</organism>
<dbReference type="EC" id="2.2.1.9" evidence="6"/>
<dbReference type="EMBL" id="CP114014">
    <property type="protein sequence ID" value="XAY05508.1"/>
    <property type="molecule type" value="Genomic_DNA"/>
</dbReference>
<reference evidence="11" key="1">
    <citation type="submission" date="2022-12" db="EMBL/GenBank/DDBJ databases">
        <title>Paraconexibacter alkalitolerans sp. nov. and Baekduia alba sp. nov., isolated from soil and emended description of the genera Paraconexibacter (Chun et al., 2020) and Baekduia (An et al., 2020).</title>
        <authorList>
            <person name="Vieira S."/>
            <person name="Huber K.J."/>
            <person name="Geppert A."/>
            <person name="Wolf J."/>
            <person name="Neumann-Schaal M."/>
            <person name="Muesken M."/>
            <person name="Overmann J."/>
        </authorList>
    </citation>
    <scope>NUCLEOTIDE SEQUENCE</scope>
    <source>
        <strain evidence="11">AEG42_29</strain>
    </source>
</reference>
<evidence type="ECO:0000256" key="4">
    <source>
        <dbReference type="ARBA" id="ARBA00023052"/>
    </source>
</evidence>
<dbReference type="GO" id="GO:0030145">
    <property type="term" value="F:manganese ion binding"/>
    <property type="evidence" value="ECO:0007669"/>
    <property type="project" value="UniProtKB-UniRule"/>
</dbReference>
<dbReference type="Gene3D" id="3.40.50.1220">
    <property type="entry name" value="TPP-binding domain"/>
    <property type="match status" value="1"/>
</dbReference>
<dbReference type="InterPro" id="IPR029061">
    <property type="entry name" value="THDP-binding"/>
</dbReference>
<comment type="pathway">
    <text evidence="6">Quinol/quinone metabolism; 1,4-dihydroxy-2-naphthoate biosynthesis; 1,4-dihydroxy-2-naphthoate from chorismate: step 2/7.</text>
</comment>
<dbReference type="Pfam" id="PF16582">
    <property type="entry name" value="TPP_enzyme_M_2"/>
    <property type="match status" value="1"/>
</dbReference>
<dbReference type="Gene3D" id="3.40.50.970">
    <property type="match status" value="2"/>
</dbReference>
<comment type="function">
    <text evidence="6">Catalyzes the thiamine diphosphate-dependent decarboxylation of 2-oxoglutarate and the subsequent addition of the resulting succinic semialdehyde-thiamine pyrophosphate anion to isochorismate to yield 2-succinyl-5-enolpyruvyl-6-hydroxy-3-cyclohexene-1-carboxylate (SEPHCHC).</text>
</comment>
<dbReference type="GO" id="GO:0070204">
    <property type="term" value="F:2-succinyl-5-enolpyruvyl-6-hydroxy-3-cyclohexene-1-carboxylic-acid synthase activity"/>
    <property type="evidence" value="ECO:0007669"/>
    <property type="project" value="UniProtKB-UniRule"/>
</dbReference>
<evidence type="ECO:0000259" key="9">
    <source>
        <dbReference type="Pfam" id="PF02776"/>
    </source>
</evidence>
<dbReference type="CDD" id="cd02009">
    <property type="entry name" value="TPP_SHCHC_synthase"/>
    <property type="match status" value="1"/>
</dbReference>
<feature type="domain" description="Menaquinone biosynthesis protein MenD middle" evidence="10">
    <location>
        <begin position="232"/>
        <end position="411"/>
    </location>
</feature>
<dbReference type="NCBIfam" id="TIGR00173">
    <property type="entry name" value="menD"/>
    <property type="match status" value="1"/>
</dbReference>
<dbReference type="GO" id="GO:0030976">
    <property type="term" value="F:thiamine pyrophosphate binding"/>
    <property type="evidence" value="ECO:0007669"/>
    <property type="project" value="UniProtKB-UniRule"/>
</dbReference>
<proteinExistence type="inferred from homology"/>
<evidence type="ECO:0000256" key="3">
    <source>
        <dbReference type="ARBA" id="ARBA00022842"/>
    </source>
</evidence>
<gene>
    <name evidence="6 11" type="primary">menD</name>
    <name evidence="11" type="ORF">DSM112329_02361</name>
</gene>
<dbReference type="Pfam" id="PF02775">
    <property type="entry name" value="TPP_enzyme_C"/>
    <property type="match status" value="1"/>
</dbReference>
<keyword evidence="4 6" id="KW-0786">Thiamine pyrophosphate</keyword>
<comment type="pathway">
    <text evidence="6">Quinol/quinone metabolism; menaquinone biosynthesis.</text>
</comment>
<dbReference type="AlphaFoldDB" id="A0AAU7AUZ6"/>
<dbReference type="HAMAP" id="MF_01659">
    <property type="entry name" value="MenD"/>
    <property type="match status" value="1"/>
</dbReference>
<dbReference type="PANTHER" id="PTHR42916:SF1">
    <property type="entry name" value="PROTEIN PHYLLO, CHLOROPLASTIC"/>
    <property type="match status" value="1"/>
</dbReference>
<protein>
    <recommendedName>
        <fullName evidence="6">2-succinyl-5-enolpyruvyl-6-hydroxy-3-cyclohexene-1-carboxylate synthase</fullName>
        <shortName evidence="6">SEPHCHC synthase</shortName>
        <ecNumber evidence="6">2.2.1.9</ecNumber>
    </recommendedName>
    <alternativeName>
        <fullName evidence="6">Menaquinone biosynthesis protein MenD</fullName>
    </alternativeName>
</protein>
<comment type="similarity">
    <text evidence="6">Belongs to the TPP enzyme family. MenD subfamily.</text>
</comment>
<comment type="cofactor">
    <cofactor evidence="6">
        <name>thiamine diphosphate</name>
        <dbReference type="ChEBI" id="CHEBI:58937"/>
    </cofactor>
    <text evidence="6">Binds 1 thiamine pyrophosphate per subunit.</text>
</comment>
<keyword evidence="1 6" id="KW-0808">Transferase</keyword>
<keyword evidence="3 6" id="KW-0460">Magnesium</keyword>
<dbReference type="CDD" id="cd07037">
    <property type="entry name" value="TPP_PYR_MenD"/>
    <property type="match status" value="1"/>
</dbReference>
<keyword evidence="2 6" id="KW-0479">Metal-binding</keyword>
<name>A0AAU7AUZ6_9ACTN</name>
<sequence length="590" mass="61137">MSETVDQYLLLRALVDELARCGLAGACTSPGSRSTPLVLTLARHDRVPTWSHVDERCAAFFALGVAKATGRPAAIACTSGTAAANYLPAIIEAREARVPLIVLTTDRPPELRDIGAGQTIDQVKLFGDAVKWFVEVGTHPATPDRLRWIRQLACRAMWTAVDGRPGVVHLNLALREPLVLTQDLPDEETVGGGGRADGRPWVSRSPASTGGAAGTGPGSASEALRPILGAASRGVIVAGRDERGGGTAGLAAAAFAEAVGWPLLADPLSGARRGSAAVAHWDLMLRHEGFAGATVPDVVLRVGDLPTSKSLRAWLANPAIGVQVVLDAEDAWQDPTGRIDLRLPFSAGPALAAAVAGGGLPVGPQAWLDAWRAADQRTAGAIARAGGDDLTEVRVAAELGARLPAAATLFVAASMPIRDVESFFPVREDGPRVLANRGANGIDGTTSTAFGVAAGSAGPVVLLVGDVTLAHDLGGLLAAHRLRLPLTIVVVDNGGGGIFDFLPVASQRDAFEEHVATPTGLDPAHVAQLFGLEHRLADSVTEFRAALDHGLASDGVTLIEVRSDRSQNVRLHRRISDAVVAELSGPATSA</sequence>
<comment type="catalytic activity">
    <reaction evidence="6">
        <text>isochorismate + 2-oxoglutarate + H(+) = 5-enolpyruvoyl-6-hydroxy-2-succinyl-cyclohex-3-ene-1-carboxylate + CO2</text>
        <dbReference type="Rhea" id="RHEA:25593"/>
        <dbReference type="ChEBI" id="CHEBI:15378"/>
        <dbReference type="ChEBI" id="CHEBI:16526"/>
        <dbReference type="ChEBI" id="CHEBI:16810"/>
        <dbReference type="ChEBI" id="CHEBI:29780"/>
        <dbReference type="ChEBI" id="CHEBI:58818"/>
        <dbReference type="EC" id="2.2.1.9"/>
    </reaction>
</comment>
<evidence type="ECO:0000313" key="11">
    <source>
        <dbReference type="EMBL" id="XAY05508.1"/>
    </source>
</evidence>
<dbReference type="PIRSF" id="PIRSF004983">
    <property type="entry name" value="MenD"/>
    <property type="match status" value="1"/>
</dbReference>
<dbReference type="InterPro" id="IPR012001">
    <property type="entry name" value="Thiamin_PyroP_enz_TPP-bd_dom"/>
</dbReference>
<comment type="subunit">
    <text evidence="6">Homodimer.</text>
</comment>
<evidence type="ECO:0000259" key="8">
    <source>
        <dbReference type="Pfam" id="PF02775"/>
    </source>
</evidence>
<comment type="cofactor">
    <cofactor evidence="6">
        <name>Mg(2+)</name>
        <dbReference type="ChEBI" id="CHEBI:18420"/>
    </cofactor>
    <cofactor evidence="6">
        <name>Mn(2+)</name>
        <dbReference type="ChEBI" id="CHEBI:29035"/>
    </cofactor>
</comment>
<dbReference type="InterPro" id="IPR032264">
    <property type="entry name" value="MenD_middle"/>
</dbReference>
<evidence type="ECO:0000256" key="6">
    <source>
        <dbReference type="HAMAP-Rule" id="MF_01659"/>
    </source>
</evidence>
<evidence type="ECO:0000256" key="5">
    <source>
        <dbReference type="ARBA" id="ARBA00023211"/>
    </source>
</evidence>
<dbReference type="Pfam" id="PF02776">
    <property type="entry name" value="TPP_enzyme_N"/>
    <property type="match status" value="1"/>
</dbReference>